<evidence type="ECO:0000256" key="1">
    <source>
        <dbReference type="ARBA" id="ARBA00004141"/>
    </source>
</evidence>
<comment type="similarity">
    <text evidence="2">Belongs to the drug/metabolite transporter (DMT) superfamily. 10 TMS drug/metabolite exporter (DME) (TC 2.A.7.3) family.</text>
</comment>
<keyword evidence="5 6" id="KW-0472">Membrane</keyword>
<reference evidence="8 9" key="1">
    <citation type="submission" date="2019-08" db="EMBL/GenBank/DDBJ databases">
        <title>Identification of a novel species of the genus Boseongicola.</title>
        <authorList>
            <person name="Zhang X.-Q."/>
        </authorList>
    </citation>
    <scope>NUCLEOTIDE SEQUENCE [LARGE SCALE GENOMIC DNA]</scope>
    <source>
        <strain evidence="8 9">HY14</strain>
    </source>
</reference>
<name>A0A5D0R7L9_9RHOB</name>
<keyword evidence="3 6" id="KW-0812">Transmembrane</keyword>
<accession>A0A5D0R7L9</accession>
<dbReference type="Pfam" id="PF00892">
    <property type="entry name" value="EamA"/>
    <property type="match status" value="2"/>
</dbReference>
<dbReference type="SUPFAM" id="SSF103481">
    <property type="entry name" value="Multidrug resistance efflux transporter EmrE"/>
    <property type="match status" value="2"/>
</dbReference>
<evidence type="ECO:0000313" key="9">
    <source>
        <dbReference type="Proteomes" id="UP000322080"/>
    </source>
</evidence>
<dbReference type="InterPro" id="IPR037185">
    <property type="entry name" value="EmrE-like"/>
</dbReference>
<dbReference type="Proteomes" id="UP000322080">
    <property type="component" value="Unassembled WGS sequence"/>
</dbReference>
<dbReference type="InterPro" id="IPR000620">
    <property type="entry name" value="EamA_dom"/>
</dbReference>
<sequence length="315" mass="33696">MNLSGPLFALAAFAIFSTHDVVVKTLGGIYSPFQIIFFATAFSFPLITLMLMRDSSESNLRPVHPWWVAARTVSAVITGFSGFYAFSVLPMAQAYVMLFASPLLITLLSIPMLGERVGIHRSLAVLIGLGGVVVVLRPGAEALSLGHLAGLTAAAANAVGSVIVRRIGNDERTAVLMLYPMAANFLVMGALLGLVYVPMPLLHLAGMGAISVLGFIAGVLLIAAYRNGDAAIVAPMQYSQILWATLFGAVLFDESLDLPTLIGAGIIIASGIYIVFRESRLGARSQTPVLRARSRLSTPTSLRISPMLRRLRERR</sequence>
<evidence type="ECO:0000259" key="7">
    <source>
        <dbReference type="Pfam" id="PF00892"/>
    </source>
</evidence>
<feature type="transmembrane region" description="Helical" evidence="6">
    <location>
        <begin position="64"/>
        <end position="86"/>
    </location>
</feature>
<dbReference type="AlphaFoldDB" id="A0A5D0R7L9"/>
<feature type="domain" description="EamA" evidence="7">
    <location>
        <begin position="4"/>
        <end position="136"/>
    </location>
</feature>
<comment type="caution">
    <text evidence="8">The sequence shown here is derived from an EMBL/GenBank/DDBJ whole genome shotgun (WGS) entry which is preliminary data.</text>
</comment>
<dbReference type="EMBL" id="VSIY01000015">
    <property type="protein sequence ID" value="TYB77650.1"/>
    <property type="molecule type" value="Genomic_DNA"/>
</dbReference>
<proteinExistence type="inferred from homology"/>
<feature type="transmembrane region" description="Helical" evidence="6">
    <location>
        <begin position="122"/>
        <end position="139"/>
    </location>
</feature>
<feature type="transmembrane region" description="Helical" evidence="6">
    <location>
        <begin position="92"/>
        <end position="110"/>
    </location>
</feature>
<feature type="transmembrane region" description="Helical" evidence="6">
    <location>
        <begin position="258"/>
        <end position="276"/>
    </location>
</feature>
<keyword evidence="9" id="KW-1185">Reference proteome</keyword>
<evidence type="ECO:0000256" key="5">
    <source>
        <dbReference type="ARBA" id="ARBA00023136"/>
    </source>
</evidence>
<gene>
    <name evidence="8" type="ORF">FVF75_15435</name>
</gene>
<dbReference type="PANTHER" id="PTHR22911:SF6">
    <property type="entry name" value="SOLUTE CARRIER FAMILY 35 MEMBER G1"/>
    <property type="match status" value="1"/>
</dbReference>
<evidence type="ECO:0000256" key="6">
    <source>
        <dbReference type="SAM" id="Phobius"/>
    </source>
</evidence>
<dbReference type="GO" id="GO:0016020">
    <property type="term" value="C:membrane"/>
    <property type="evidence" value="ECO:0007669"/>
    <property type="project" value="UniProtKB-SubCell"/>
</dbReference>
<dbReference type="Gene3D" id="1.10.3730.20">
    <property type="match status" value="2"/>
</dbReference>
<keyword evidence="4 6" id="KW-1133">Transmembrane helix</keyword>
<comment type="subcellular location">
    <subcellularLocation>
        <location evidence="1">Membrane</location>
        <topology evidence="1">Multi-pass membrane protein</topology>
    </subcellularLocation>
</comment>
<feature type="transmembrane region" description="Helical" evidence="6">
    <location>
        <begin position="203"/>
        <end position="225"/>
    </location>
</feature>
<evidence type="ECO:0000256" key="2">
    <source>
        <dbReference type="ARBA" id="ARBA00009853"/>
    </source>
</evidence>
<feature type="transmembrane region" description="Helical" evidence="6">
    <location>
        <begin position="232"/>
        <end position="252"/>
    </location>
</feature>
<organism evidence="8 9">
    <name type="scientific">Maritimibacter fusiformis</name>
    <dbReference type="NCBI Taxonomy" id="2603819"/>
    <lineage>
        <taxon>Bacteria</taxon>
        <taxon>Pseudomonadati</taxon>
        <taxon>Pseudomonadota</taxon>
        <taxon>Alphaproteobacteria</taxon>
        <taxon>Rhodobacterales</taxon>
        <taxon>Roseobacteraceae</taxon>
        <taxon>Maritimibacter</taxon>
    </lineage>
</organism>
<evidence type="ECO:0000256" key="3">
    <source>
        <dbReference type="ARBA" id="ARBA00022692"/>
    </source>
</evidence>
<dbReference type="RefSeq" id="WP_148379618.1">
    <property type="nucleotide sequence ID" value="NZ_VSIY01000015.1"/>
</dbReference>
<feature type="transmembrane region" description="Helical" evidence="6">
    <location>
        <begin position="33"/>
        <end position="52"/>
    </location>
</feature>
<protein>
    <submittedName>
        <fullName evidence="8">DMT family transporter</fullName>
    </submittedName>
</protein>
<evidence type="ECO:0000313" key="8">
    <source>
        <dbReference type="EMBL" id="TYB77650.1"/>
    </source>
</evidence>
<feature type="domain" description="EamA" evidence="7">
    <location>
        <begin position="145"/>
        <end position="274"/>
    </location>
</feature>
<evidence type="ECO:0000256" key="4">
    <source>
        <dbReference type="ARBA" id="ARBA00022989"/>
    </source>
</evidence>
<dbReference type="PANTHER" id="PTHR22911">
    <property type="entry name" value="ACYL-MALONYL CONDENSING ENZYME-RELATED"/>
    <property type="match status" value="1"/>
</dbReference>
<feature type="transmembrane region" description="Helical" evidence="6">
    <location>
        <begin position="176"/>
        <end position="197"/>
    </location>
</feature>